<evidence type="ECO:0000313" key="1">
    <source>
        <dbReference type="EMBL" id="EIC00408.1"/>
    </source>
</evidence>
<protein>
    <submittedName>
        <fullName evidence="1">Uncharacterized protein</fullName>
    </submittedName>
</protein>
<keyword evidence="2" id="KW-1185">Reference proteome</keyword>
<gene>
    <name evidence="1" type="ORF">TresaDRAFT_0502</name>
</gene>
<dbReference type="STRING" id="907348.TresaDRAFT_0502"/>
<accession>H7EPK7</accession>
<comment type="caution">
    <text evidence="1">The sequence shown here is derived from an EMBL/GenBank/DDBJ whole genome shotgun (WGS) entry which is preliminary data.</text>
</comment>
<sequence length="159" mass="18220">MTVFYLSKCGICGKIKRSFEFFDGVNFEPLERAVENLNLIYADDQIGFIIPCEDNDFPESLREFLSKATLSSKYFFAIIVNKRRSADSSRRFVEMCGKSGIALNYLNFVGEGDNAEILRDKSISFRSDVGMFVSKVYGMEFCNKLLGMMERFFRPPRAS</sequence>
<organism evidence="1 2">
    <name type="scientific">Treponema saccharophilum DSM 2985</name>
    <dbReference type="NCBI Taxonomy" id="907348"/>
    <lineage>
        <taxon>Bacteria</taxon>
        <taxon>Pseudomonadati</taxon>
        <taxon>Spirochaetota</taxon>
        <taxon>Spirochaetia</taxon>
        <taxon>Spirochaetales</taxon>
        <taxon>Treponemataceae</taxon>
        <taxon>Treponema</taxon>
    </lineage>
</organism>
<dbReference type="EMBL" id="AGRW01000055">
    <property type="protein sequence ID" value="EIC00408.1"/>
    <property type="molecule type" value="Genomic_DNA"/>
</dbReference>
<reference evidence="1 2" key="1">
    <citation type="submission" date="2011-09" db="EMBL/GenBank/DDBJ databases">
        <title>The draft genome of Treponema saccharophilum DSM 2985.</title>
        <authorList>
            <consortium name="US DOE Joint Genome Institute (JGI-PGF)"/>
            <person name="Lucas S."/>
            <person name="Copeland A."/>
            <person name="Lapidus A."/>
            <person name="Glavina del Rio T."/>
            <person name="Dalin E."/>
            <person name="Tice H."/>
            <person name="Bruce D."/>
            <person name="Goodwin L."/>
            <person name="Pitluck S."/>
            <person name="Peters L."/>
            <person name="Kyrpides N."/>
            <person name="Mavromatis K."/>
            <person name="Ivanova N."/>
            <person name="Markowitz V."/>
            <person name="Cheng J.-F."/>
            <person name="Hugenholtz P."/>
            <person name="Woyke T."/>
            <person name="Wu D."/>
            <person name="Gronow S."/>
            <person name="Wellnitz S."/>
            <person name="Brambilla E."/>
            <person name="Klenk H.-P."/>
            <person name="Eisen J.A."/>
        </authorList>
    </citation>
    <scope>NUCLEOTIDE SEQUENCE [LARGE SCALE GENOMIC DNA]</scope>
    <source>
        <strain evidence="1 2">DSM 2985</strain>
    </source>
</reference>
<dbReference type="PATRIC" id="fig|907348.3.peg.2909"/>
<evidence type="ECO:0000313" key="2">
    <source>
        <dbReference type="Proteomes" id="UP000003571"/>
    </source>
</evidence>
<dbReference type="Proteomes" id="UP000003571">
    <property type="component" value="Unassembled WGS sequence"/>
</dbReference>
<dbReference type="RefSeq" id="WP_002706587.1">
    <property type="nucleotide sequence ID" value="NZ_AGRW01000055.1"/>
</dbReference>
<proteinExistence type="predicted"/>
<dbReference type="AlphaFoldDB" id="H7EPK7"/>
<name>H7EPK7_9SPIR</name>